<keyword evidence="3" id="KW-1185">Reference proteome</keyword>
<organism evidence="2 3">
    <name type="scientific">Porites lobata</name>
    <dbReference type="NCBI Taxonomy" id="104759"/>
    <lineage>
        <taxon>Eukaryota</taxon>
        <taxon>Metazoa</taxon>
        <taxon>Cnidaria</taxon>
        <taxon>Anthozoa</taxon>
        <taxon>Hexacorallia</taxon>
        <taxon>Scleractinia</taxon>
        <taxon>Fungiina</taxon>
        <taxon>Poritidae</taxon>
        <taxon>Porites</taxon>
    </lineage>
</organism>
<comment type="caution">
    <text evidence="2">The sequence shown here is derived from an EMBL/GenBank/DDBJ whole genome shotgun (WGS) entry which is preliminary data.</text>
</comment>
<protein>
    <submittedName>
        <fullName evidence="2">Uncharacterized protein</fullName>
    </submittedName>
</protein>
<evidence type="ECO:0000313" key="2">
    <source>
        <dbReference type="EMBL" id="CAH3036905.1"/>
    </source>
</evidence>
<accession>A0ABN8MXX1</accession>
<evidence type="ECO:0000256" key="1">
    <source>
        <dbReference type="SAM" id="MobiDB-lite"/>
    </source>
</evidence>
<feature type="region of interest" description="Disordered" evidence="1">
    <location>
        <begin position="24"/>
        <end position="170"/>
    </location>
</feature>
<proteinExistence type="predicted"/>
<name>A0ABN8MXX1_9CNID</name>
<reference evidence="2 3" key="1">
    <citation type="submission" date="2022-05" db="EMBL/GenBank/DDBJ databases">
        <authorList>
            <consortium name="Genoscope - CEA"/>
            <person name="William W."/>
        </authorList>
    </citation>
    <scope>NUCLEOTIDE SEQUENCE [LARGE SCALE GENOMIC DNA]</scope>
</reference>
<feature type="compositionally biased region" description="Polar residues" evidence="1">
    <location>
        <begin position="78"/>
        <end position="96"/>
    </location>
</feature>
<dbReference type="Proteomes" id="UP001159405">
    <property type="component" value="Unassembled WGS sequence"/>
</dbReference>
<sequence length="251" mass="28124">MAMPHKRLFANVDPVLELKKHNTTPLITRGKASKRLKSGANEFVLEKYTGTKKDRPKSRERSKTPDIGKWNREDSNLNDHNLSKKVNFSPAFSQSYAKPVMNPSKTKSRTEVPSKRFDPKATGGTPDILTDGAFTTNSRARKSGETPPDRPQASVKSRRRSLSVPPDPGEKYSISTIVKARSLAMKWRGKNGRMGRRHTVLPTITDDSTKFSLCANVKCSPQFEAVIKILQDDNPEDVDDTLKSFELLKID</sequence>
<dbReference type="EMBL" id="CALNXK010000005">
    <property type="protein sequence ID" value="CAH3036905.1"/>
    <property type="molecule type" value="Genomic_DNA"/>
</dbReference>
<gene>
    <name evidence="2" type="ORF">PLOB_00035615</name>
</gene>
<feature type="compositionally biased region" description="Basic and acidic residues" evidence="1">
    <location>
        <begin position="49"/>
        <end position="77"/>
    </location>
</feature>
<feature type="compositionally biased region" description="Basic and acidic residues" evidence="1">
    <location>
        <begin position="108"/>
        <end position="119"/>
    </location>
</feature>
<evidence type="ECO:0000313" key="3">
    <source>
        <dbReference type="Proteomes" id="UP001159405"/>
    </source>
</evidence>